<gene>
    <name evidence="2" type="ORF">SAMN05421881_101165</name>
</gene>
<dbReference type="SUPFAM" id="SSF46689">
    <property type="entry name" value="Homeodomain-like"/>
    <property type="match status" value="1"/>
</dbReference>
<keyword evidence="3" id="KW-1185">Reference proteome</keyword>
<evidence type="ECO:0000259" key="1">
    <source>
        <dbReference type="Pfam" id="PF08765"/>
    </source>
</evidence>
<evidence type="ECO:0000313" key="3">
    <source>
        <dbReference type="Proteomes" id="UP000198640"/>
    </source>
</evidence>
<dbReference type="InterPro" id="IPR014875">
    <property type="entry name" value="Mor_transcription_activator"/>
</dbReference>
<sequence length="134" mass="15107">MHDIDESLLPGILREIAGLIGLPATLKLCDYYGGVRLYVPKHIPAEHILIDLVGREAACILSEHYGGQEHFDIPKAHLLRTALRNSKIMAEYPALSRSQLARKYGLTERHIGEILATARREAERKNNPKQQTLF</sequence>
<accession>A0A1H3FGD2</accession>
<dbReference type="STRING" id="44576.SAMN05421881_101165"/>
<protein>
    <submittedName>
        <fullName evidence="2">Mor transcription activator family protein</fullName>
    </submittedName>
</protein>
<proteinExistence type="predicted"/>
<organism evidence="2 3">
    <name type="scientific">Nitrosomonas halophila</name>
    <dbReference type="NCBI Taxonomy" id="44576"/>
    <lineage>
        <taxon>Bacteria</taxon>
        <taxon>Pseudomonadati</taxon>
        <taxon>Pseudomonadota</taxon>
        <taxon>Betaproteobacteria</taxon>
        <taxon>Nitrosomonadales</taxon>
        <taxon>Nitrosomonadaceae</taxon>
        <taxon>Nitrosomonas</taxon>
    </lineage>
</organism>
<dbReference type="Proteomes" id="UP000198640">
    <property type="component" value="Unassembled WGS sequence"/>
</dbReference>
<reference evidence="2 3" key="1">
    <citation type="submission" date="2016-10" db="EMBL/GenBank/DDBJ databases">
        <authorList>
            <person name="de Groot N.N."/>
        </authorList>
    </citation>
    <scope>NUCLEOTIDE SEQUENCE [LARGE SCALE GENOMIC DNA]</scope>
    <source>
        <strain evidence="2 3">Nm1</strain>
    </source>
</reference>
<dbReference type="Gene3D" id="1.10.10.60">
    <property type="entry name" value="Homeodomain-like"/>
    <property type="match status" value="1"/>
</dbReference>
<dbReference type="InterPro" id="IPR009057">
    <property type="entry name" value="Homeodomain-like_sf"/>
</dbReference>
<name>A0A1H3FGD2_9PROT</name>
<dbReference type="RefSeq" id="WP_176973926.1">
    <property type="nucleotide sequence ID" value="NZ_FNOY01000011.1"/>
</dbReference>
<dbReference type="Pfam" id="PF08765">
    <property type="entry name" value="Mor"/>
    <property type="match status" value="1"/>
</dbReference>
<feature type="domain" description="Mor transcription activator" evidence="1">
    <location>
        <begin position="52"/>
        <end position="128"/>
    </location>
</feature>
<dbReference type="AlphaFoldDB" id="A0A1H3FGD2"/>
<dbReference type="EMBL" id="FNOY01000011">
    <property type="protein sequence ID" value="SDX89194.1"/>
    <property type="molecule type" value="Genomic_DNA"/>
</dbReference>
<evidence type="ECO:0000313" key="2">
    <source>
        <dbReference type="EMBL" id="SDX89194.1"/>
    </source>
</evidence>